<dbReference type="PANTHER" id="PTHR12570">
    <property type="match status" value="1"/>
</dbReference>
<name>A0A9P0G8C6_9CUCU</name>
<evidence type="ECO:0000313" key="8">
    <source>
        <dbReference type="Proteomes" id="UP001153636"/>
    </source>
</evidence>
<dbReference type="Proteomes" id="UP001153636">
    <property type="component" value="Chromosome 11"/>
</dbReference>
<dbReference type="GO" id="GO:0016020">
    <property type="term" value="C:membrane"/>
    <property type="evidence" value="ECO:0007669"/>
    <property type="project" value="UniProtKB-SubCell"/>
</dbReference>
<dbReference type="OrthoDB" id="6428174at2759"/>
<evidence type="ECO:0000256" key="2">
    <source>
        <dbReference type="ARBA" id="ARBA00007230"/>
    </source>
</evidence>
<dbReference type="Gene3D" id="1.10.3730.20">
    <property type="match status" value="1"/>
</dbReference>
<feature type="transmembrane region" description="Helical" evidence="6">
    <location>
        <begin position="157"/>
        <end position="180"/>
    </location>
</feature>
<proteinExistence type="inferred from homology"/>
<evidence type="ECO:0000256" key="4">
    <source>
        <dbReference type="ARBA" id="ARBA00022989"/>
    </source>
</evidence>
<feature type="transmembrane region" description="Helical" evidence="6">
    <location>
        <begin position="225"/>
        <end position="245"/>
    </location>
</feature>
<dbReference type="Pfam" id="PF05653">
    <property type="entry name" value="Mg_trans_NIPA"/>
    <property type="match status" value="1"/>
</dbReference>
<evidence type="ECO:0000256" key="6">
    <source>
        <dbReference type="SAM" id="Phobius"/>
    </source>
</evidence>
<evidence type="ECO:0008006" key="9">
    <source>
        <dbReference type="Google" id="ProtNLM"/>
    </source>
</evidence>
<evidence type="ECO:0000256" key="1">
    <source>
        <dbReference type="ARBA" id="ARBA00004141"/>
    </source>
</evidence>
<dbReference type="InterPro" id="IPR037185">
    <property type="entry name" value="EmrE-like"/>
</dbReference>
<keyword evidence="8" id="KW-1185">Reference proteome</keyword>
<dbReference type="GO" id="GO:0015095">
    <property type="term" value="F:magnesium ion transmembrane transporter activity"/>
    <property type="evidence" value="ECO:0007669"/>
    <property type="project" value="InterPro"/>
</dbReference>
<dbReference type="SUPFAM" id="SSF103481">
    <property type="entry name" value="Multidrug resistance efflux transporter EmrE"/>
    <property type="match status" value="1"/>
</dbReference>
<reference evidence="7" key="1">
    <citation type="submission" date="2022-01" db="EMBL/GenBank/DDBJ databases">
        <authorList>
            <person name="King R."/>
        </authorList>
    </citation>
    <scope>NUCLEOTIDE SEQUENCE</scope>
</reference>
<feature type="transmembrane region" description="Helical" evidence="6">
    <location>
        <begin position="118"/>
        <end position="136"/>
    </location>
</feature>
<keyword evidence="5 6" id="KW-0472">Membrane</keyword>
<keyword evidence="4 6" id="KW-1133">Transmembrane helix</keyword>
<dbReference type="EMBL" id="OV651823">
    <property type="protein sequence ID" value="CAH1101691.1"/>
    <property type="molecule type" value="Genomic_DNA"/>
</dbReference>
<sequence>MDVTTEPTKLKMYTSSGHYMGLVLAVSSSLFIGSSFIIKKISLIRLGKKGSIRAGAGGFGYLRDWMWWLGLLTMGIGELANFTAYAFAPASLVTPLGALSVLVSAVLASVFLNEKLNLLGKLGCILCVLGSTIIVIHSPKEEQVVTVAELLKQVQNIAFINYVVTVIVLVILILFFVGPIYGTRYIIIYLLLCSAIGSLTVMACKALGLVLKENSVTPYQDQHNILLPILLFVIVVFCICIQMNYLNKALDLFNTTIVTPIYYVLFTTLVIFASAILFEEWQHMNYTDILGATCGFLVTVVAIFLLHFFKDGTTLLPHQHRSNSSQYGSHINFEVRSV</sequence>
<organism evidence="7 8">
    <name type="scientific">Psylliodes chrysocephalus</name>
    <dbReference type="NCBI Taxonomy" id="3402493"/>
    <lineage>
        <taxon>Eukaryota</taxon>
        <taxon>Metazoa</taxon>
        <taxon>Ecdysozoa</taxon>
        <taxon>Arthropoda</taxon>
        <taxon>Hexapoda</taxon>
        <taxon>Insecta</taxon>
        <taxon>Pterygota</taxon>
        <taxon>Neoptera</taxon>
        <taxon>Endopterygota</taxon>
        <taxon>Coleoptera</taxon>
        <taxon>Polyphaga</taxon>
        <taxon>Cucujiformia</taxon>
        <taxon>Chrysomeloidea</taxon>
        <taxon>Chrysomelidae</taxon>
        <taxon>Galerucinae</taxon>
        <taxon>Alticini</taxon>
        <taxon>Psylliodes</taxon>
    </lineage>
</organism>
<keyword evidence="3 6" id="KW-0812">Transmembrane</keyword>
<evidence type="ECO:0000256" key="5">
    <source>
        <dbReference type="ARBA" id="ARBA00023136"/>
    </source>
</evidence>
<feature type="transmembrane region" description="Helical" evidence="6">
    <location>
        <begin position="92"/>
        <end position="112"/>
    </location>
</feature>
<dbReference type="PANTHER" id="PTHR12570:SF92">
    <property type="entry name" value="SPICHTHYIN, ISOFORM B"/>
    <property type="match status" value="1"/>
</dbReference>
<feature type="transmembrane region" description="Helical" evidence="6">
    <location>
        <begin position="19"/>
        <end position="38"/>
    </location>
</feature>
<dbReference type="InterPro" id="IPR008521">
    <property type="entry name" value="Mg_trans_NIPA"/>
</dbReference>
<protein>
    <recommendedName>
        <fullName evidence="9">Magnesium transporter</fullName>
    </recommendedName>
</protein>
<feature type="transmembrane region" description="Helical" evidence="6">
    <location>
        <begin position="257"/>
        <end position="277"/>
    </location>
</feature>
<gene>
    <name evidence="7" type="ORF">PSYICH_LOCUS2557</name>
</gene>
<comment type="subcellular location">
    <subcellularLocation>
        <location evidence="1">Membrane</location>
        <topology evidence="1">Multi-pass membrane protein</topology>
    </subcellularLocation>
</comment>
<dbReference type="AlphaFoldDB" id="A0A9P0G8C6"/>
<feature type="transmembrane region" description="Helical" evidence="6">
    <location>
        <begin position="186"/>
        <end position="204"/>
    </location>
</feature>
<feature type="transmembrane region" description="Helical" evidence="6">
    <location>
        <begin position="289"/>
        <end position="309"/>
    </location>
</feature>
<evidence type="ECO:0000313" key="7">
    <source>
        <dbReference type="EMBL" id="CAH1101691.1"/>
    </source>
</evidence>
<accession>A0A9P0G8C6</accession>
<evidence type="ECO:0000256" key="3">
    <source>
        <dbReference type="ARBA" id="ARBA00022692"/>
    </source>
</evidence>
<comment type="similarity">
    <text evidence="2">Belongs to the NIPA family.</text>
</comment>
<feature type="transmembrane region" description="Helical" evidence="6">
    <location>
        <begin position="65"/>
        <end position="85"/>
    </location>
</feature>